<dbReference type="InterPro" id="IPR008250">
    <property type="entry name" value="ATPase_P-typ_transduc_dom_A_sf"/>
</dbReference>
<dbReference type="SUPFAM" id="SSF81653">
    <property type="entry name" value="Calcium ATPase, transduction domain A"/>
    <property type="match status" value="1"/>
</dbReference>
<reference evidence="3 4" key="1">
    <citation type="submission" date="2020-08" db="EMBL/GenBank/DDBJ databases">
        <title>Plant Genome Project.</title>
        <authorList>
            <person name="Zhang R.-G."/>
        </authorList>
    </citation>
    <scope>NUCLEOTIDE SEQUENCE [LARGE SCALE GENOMIC DNA]</scope>
    <source>
        <strain evidence="3">WSP0</strain>
        <tissue evidence="3">Leaf</tissue>
    </source>
</reference>
<name>A0AAV6JXT9_9ERIC</name>
<gene>
    <name evidence="3" type="ORF">RHGRI_017431</name>
</gene>
<dbReference type="SUPFAM" id="SSF81665">
    <property type="entry name" value="Calcium ATPase, transmembrane domain M"/>
    <property type="match status" value="1"/>
</dbReference>
<dbReference type="PANTHER" id="PTHR42861">
    <property type="entry name" value="CALCIUM-TRANSPORTING ATPASE"/>
    <property type="match status" value="1"/>
</dbReference>
<evidence type="ECO:0000313" key="3">
    <source>
        <dbReference type="EMBL" id="KAG5544965.1"/>
    </source>
</evidence>
<evidence type="ECO:0000313" key="4">
    <source>
        <dbReference type="Proteomes" id="UP000823749"/>
    </source>
</evidence>
<proteinExistence type="predicted"/>
<dbReference type="Pfam" id="PF00122">
    <property type="entry name" value="E1-E2_ATPase"/>
    <property type="match status" value="1"/>
</dbReference>
<dbReference type="Gene3D" id="2.70.150.10">
    <property type="entry name" value="Calcium-transporting ATPase, cytoplasmic transduction domain A"/>
    <property type="match status" value="1"/>
</dbReference>
<evidence type="ECO:0000259" key="2">
    <source>
        <dbReference type="SMART" id="SM00831"/>
    </source>
</evidence>
<dbReference type="InterPro" id="IPR023298">
    <property type="entry name" value="ATPase_P-typ_TM_dom_sf"/>
</dbReference>
<dbReference type="InterPro" id="IPR059000">
    <property type="entry name" value="ATPase_P-type_domA"/>
</dbReference>
<dbReference type="InterPro" id="IPR009771">
    <property type="entry name" value="RIC1_C"/>
</dbReference>
<dbReference type="Proteomes" id="UP000823749">
    <property type="component" value="Chromosome 6"/>
</dbReference>
<dbReference type="AlphaFoldDB" id="A0AAV6JXT9"/>
<dbReference type="Pfam" id="PF00690">
    <property type="entry name" value="Cation_ATPase_N"/>
    <property type="match status" value="1"/>
</dbReference>
<sequence length="486" mass="55277">MLRGSWNISLGMNMKRIFIWWYAKRFLHPRIVATYDYVFVRDDDLGVEHFDPEEYIKLVRKYGLEISQLGFLEPNGGFTWQMTNKRDDNEVHNTIPTVGRRKLQPFLAPPRSSIEMPWSIRYPASKGEKEKGTFPLLEVQYHAIGECHSDFGDGEQFPSVCMLWGLDRCLILRVNGELSQLDLNDGRERELTDSVELFWVTCGLSEEKTNLIEKVSWLDYGPQRDASKILFGKYIFVSSALFRDKSEEALRSVLSAKKPNFFHCLEWLLFTLFDAEISKQSANKNQISLPTRAAKFSLLEKTCGLIKRFPEYFDVERFPLEDVFEQLRTSRGGLTSEDAEVRLQIFGPNKLEEKTENKILKFLSFMWNPLSWAMEAAAVMAIVLANGGGQGPDGQDCIGIVCLLLINSTISFIEENNAGNAAASLMAHLAPKTKGLRDGRWQEQDAAVLVPGDIINIKLGDIIPADARLLEGDSQKIDMQYTFLMS</sequence>
<dbReference type="Pfam" id="PF07064">
    <property type="entry name" value="RIC1"/>
    <property type="match status" value="1"/>
</dbReference>
<protein>
    <recommendedName>
        <fullName evidence="2">Cation-transporting P-type ATPase N-terminal domain-containing protein</fullName>
    </recommendedName>
</protein>
<accession>A0AAV6JXT9</accession>
<keyword evidence="1" id="KW-0460">Magnesium</keyword>
<dbReference type="InterPro" id="IPR004014">
    <property type="entry name" value="ATPase_P-typ_cation-transptr_N"/>
</dbReference>
<comment type="caution">
    <text evidence="3">The sequence shown here is derived from an EMBL/GenBank/DDBJ whole genome shotgun (WGS) entry which is preliminary data.</text>
</comment>
<evidence type="ECO:0000256" key="1">
    <source>
        <dbReference type="ARBA" id="ARBA00022842"/>
    </source>
</evidence>
<dbReference type="Gene3D" id="1.20.1110.10">
    <property type="entry name" value="Calcium-transporting ATPase, transmembrane domain"/>
    <property type="match status" value="1"/>
</dbReference>
<keyword evidence="4" id="KW-1185">Reference proteome</keyword>
<dbReference type="SMART" id="SM00831">
    <property type="entry name" value="Cation_ATPase_N"/>
    <property type="match status" value="1"/>
</dbReference>
<feature type="domain" description="Cation-transporting P-type ATPase N-terminal" evidence="2">
    <location>
        <begin position="314"/>
        <end position="386"/>
    </location>
</feature>
<organism evidence="3 4">
    <name type="scientific">Rhododendron griersonianum</name>
    <dbReference type="NCBI Taxonomy" id="479676"/>
    <lineage>
        <taxon>Eukaryota</taxon>
        <taxon>Viridiplantae</taxon>
        <taxon>Streptophyta</taxon>
        <taxon>Embryophyta</taxon>
        <taxon>Tracheophyta</taxon>
        <taxon>Spermatophyta</taxon>
        <taxon>Magnoliopsida</taxon>
        <taxon>eudicotyledons</taxon>
        <taxon>Gunneridae</taxon>
        <taxon>Pentapetalae</taxon>
        <taxon>asterids</taxon>
        <taxon>Ericales</taxon>
        <taxon>Ericaceae</taxon>
        <taxon>Ericoideae</taxon>
        <taxon>Rhodoreae</taxon>
        <taxon>Rhododendron</taxon>
    </lineage>
</organism>
<dbReference type="Pfam" id="PF05212">
    <property type="entry name" value="DUF707"/>
    <property type="match status" value="1"/>
</dbReference>
<dbReference type="EMBL" id="JACTNZ010000006">
    <property type="protein sequence ID" value="KAG5544965.1"/>
    <property type="molecule type" value="Genomic_DNA"/>
</dbReference>
<dbReference type="InterPro" id="IPR007877">
    <property type="entry name" value="DUF707"/>
</dbReference>